<name>A0ABS6B1V7_9NOCA</name>
<keyword evidence="3 5" id="KW-0067">ATP-binding</keyword>
<dbReference type="SUPFAM" id="SSF52540">
    <property type="entry name" value="P-loop containing nucleoside triphosphate hydrolases"/>
    <property type="match status" value="1"/>
</dbReference>
<dbReference type="InterPro" id="IPR017871">
    <property type="entry name" value="ABC_transporter-like_CS"/>
</dbReference>
<feature type="domain" description="ABC transporter" evidence="4">
    <location>
        <begin position="7"/>
        <end position="232"/>
    </location>
</feature>
<evidence type="ECO:0000256" key="1">
    <source>
        <dbReference type="ARBA" id="ARBA00022448"/>
    </source>
</evidence>
<keyword evidence="6" id="KW-1185">Reference proteome</keyword>
<dbReference type="Gene3D" id="3.40.50.300">
    <property type="entry name" value="P-loop containing nucleotide triphosphate hydrolases"/>
    <property type="match status" value="1"/>
</dbReference>
<dbReference type="PROSITE" id="PS00211">
    <property type="entry name" value="ABC_TRANSPORTER_1"/>
    <property type="match status" value="1"/>
</dbReference>
<proteinExistence type="predicted"/>
<dbReference type="EMBL" id="JAHKNI010000005">
    <property type="protein sequence ID" value="MBU3063265.1"/>
    <property type="molecule type" value="Genomic_DNA"/>
</dbReference>
<keyword evidence="2" id="KW-0547">Nucleotide-binding</keyword>
<dbReference type="InterPro" id="IPR003439">
    <property type="entry name" value="ABC_transporter-like_ATP-bd"/>
</dbReference>
<dbReference type="InterPro" id="IPR027417">
    <property type="entry name" value="P-loop_NTPase"/>
</dbReference>
<dbReference type="InterPro" id="IPR003593">
    <property type="entry name" value="AAA+_ATPase"/>
</dbReference>
<dbReference type="Pfam" id="PF00005">
    <property type="entry name" value="ABC_tran"/>
    <property type="match status" value="1"/>
</dbReference>
<dbReference type="RefSeq" id="WP_215918172.1">
    <property type="nucleotide sequence ID" value="NZ_JAHKNI010000005.1"/>
</dbReference>
<dbReference type="GO" id="GO:0005524">
    <property type="term" value="F:ATP binding"/>
    <property type="evidence" value="ECO:0007669"/>
    <property type="project" value="UniProtKB-KW"/>
</dbReference>
<dbReference type="Proteomes" id="UP000733379">
    <property type="component" value="Unassembled WGS sequence"/>
</dbReference>
<accession>A0ABS6B1V7</accession>
<evidence type="ECO:0000313" key="5">
    <source>
        <dbReference type="EMBL" id="MBU3063265.1"/>
    </source>
</evidence>
<comment type="caution">
    <text evidence="5">The sequence shown here is derived from an EMBL/GenBank/DDBJ whole genome shotgun (WGS) entry which is preliminary data.</text>
</comment>
<evidence type="ECO:0000256" key="2">
    <source>
        <dbReference type="ARBA" id="ARBA00022741"/>
    </source>
</evidence>
<keyword evidence="1" id="KW-0813">Transport</keyword>
<organism evidence="5 6">
    <name type="scientific">Nocardia albiluteola</name>
    <dbReference type="NCBI Taxonomy" id="2842303"/>
    <lineage>
        <taxon>Bacteria</taxon>
        <taxon>Bacillati</taxon>
        <taxon>Actinomycetota</taxon>
        <taxon>Actinomycetes</taxon>
        <taxon>Mycobacteriales</taxon>
        <taxon>Nocardiaceae</taxon>
        <taxon>Nocardia</taxon>
    </lineage>
</organism>
<dbReference type="PROSITE" id="PS50893">
    <property type="entry name" value="ABC_TRANSPORTER_2"/>
    <property type="match status" value="1"/>
</dbReference>
<evidence type="ECO:0000313" key="6">
    <source>
        <dbReference type="Proteomes" id="UP000733379"/>
    </source>
</evidence>
<dbReference type="InterPro" id="IPR050166">
    <property type="entry name" value="ABC_transporter_ATP-bind"/>
</dbReference>
<dbReference type="CDD" id="cd03293">
    <property type="entry name" value="ABC_NrtD_SsuB_transporters"/>
    <property type="match status" value="1"/>
</dbReference>
<dbReference type="SMART" id="SM00382">
    <property type="entry name" value="AAA"/>
    <property type="match status" value="1"/>
</dbReference>
<dbReference type="PANTHER" id="PTHR42788">
    <property type="entry name" value="TAURINE IMPORT ATP-BINDING PROTEIN-RELATED"/>
    <property type="match status" value="1"/>
</dbReference>
<gene>
    <name evidence="5" type="ORF">KO481_17225</name>
</gene>
<evidence type="ECO:0000256" key="3">
    <source>
        <dbReference type="ARBA" id="ARBA00022840"/>
    </source>
</evidence>
<evidence type="ECO:0000259" key="4">
    <source>
        <dbReference type="PROSITE" id="PS50893"/>
    </source>
</evidence>
<protein>
    <submittedName>
        <fullName evidence="5">ABC transporter ATP-binding protein</fullName>
    </submittedName>
</protein>
<reference evidence="5 6" key="1">
    <citation type="submission" date="2021-06" db="EMBL/GenBank/DDBJ databases">
        <title>Actinomycetes sequencing.</title>
        <authorList>
            <person name="Shan Q."/>
        </authorList>
    </citation>
    <scope>NUCLEOTIDE SEQUENCE [LARGE SCALE GENOMIC DNA]</scope>
    <source>
        <strain evidence="5 6">NEAU-G5</strain>
    </source>
</reference>
<sequence>MGVQERIVVDRVVRGFGGQRVLDGIAFEVRRHELLCVVGQSGCGKTTLLRIIAGLLRADAGVVLIDGEPVTAPSAKIAMVFQHFGLLPWRSVRANIEYGLRNRGVRDRARVDRLIETIGLQGAESRYPHQLSGGMQQRVGLARALAVQPEVLLMDEPFGALDAITREQLQDELLAIWERDADLTGVFITHDVDEAILLGDRILVLAAGGAAQIIDVPIPRPRRAQDVRAYPDYAELQHKIRGALRFGQPG</sequence>
<dbReference type="PANTHER" id="PTHR42788:SF13">
    <property type="entry name" value="ALIPHATIC SULFONATES IMPORT ATP-BINDING PROTEIN SSUB"/>
    <property type="match status" value="1"/>
</dbReference>